<name>V9V673_9PSED</name>
<dbReference type="Proteomes" id="UP000018660">
    <property type="component" value="Chromosome"/>
</dbReference>
<dbReference type="AlphaFoldDB" id="V9V673"/>
<sequence length="111" mass="12685">MHSSQTLLKRITDTLENYLEQTAGGFLSALHNIDNQTTEKAVEDNRGKLTLLNQPEKGDLNFRNPNRQTARLENKHSNSPTPINLATKPLRQQINSFHATQQLGERMRHIK</sequence>
<organism evidence="1 2">
    <name type="scientific">Pseudomonas monteilii SB3101</name>
    <dbReference type="NCBI Taxonomy" id="1435058"/>
    <lineage>
        <taxon>Bacteria</taxon>
        <taxon>Pseudomonadati</taxon>
        <taxon>Pseudomonadota</taxon>
        <taxon>Gammaproteobacteria</taxon>
        <taxon>Pseudomonadales</taxon>
        <taxon>Pseudomonadaceae</taxon>
        <taxon>Pseudomonas</taxon>
    </lineage>
</organism>
<proteinExistence type="predicted"/>
<reference evidence="1 2" key="1">
    <citation type="submission" date="2013-12" db="EMBL/GenBank/DDBJ databases">
        <title>Complete Genomes of Pseudomonas monteilii SB3078 and SB3101, two Benzene, Toluene and Ethylbenzene Degrading Bacteria used for Bioaugmentation.</title>
        <authorList>
            <person name="Dueholm M.S."/>
            <person name="Albertsen M."/>
            <person name="D'Imperio S."/>
            <person name="Tale V.P."/>
            <person name="Lewis D."/>
            <person name="Nilsen P.H."/>
            <person name="Nielsen J.L."/>
        </authorList>
    </citation>
    <scope>NUCLEOTIDE SEQUENCE [LARGE SCALE GENOMIC DNA]</scope>
    <source>
        <strain evidence="1 2">SB3101</strain>
    </source>
</reference>
<dbReference type="HOGENOM" id="CLU_2156184_0_0_6"/>
<dbReference type="EMBL" id="CP006979">
    <property type="protein sequence ID" value="AHC91044.1"/>
    <property type="molecule type" value="Genomic_DNA"/>
</dbReference>
<evidence type="ECO:0000313" key="1">
    <source>
        <dbReference type="EMBL" id="AHC91044.1"/>
    </source>
</evidence>
<dbReference type="KEGG" id="pmot:X970_07410"/>
<gene>
    <name evidence="1" type="ORF">X970_07410</name>
</gene>
<dbReference type="RefSeq" id="WP_024086632.1">
    <property type="nucleotide sequence ID" value="NC_023076.1"/>
</dbReference>
<accession>V9V673</accession>
<protein>
    <submittedName>
        <fullName evidence="1">Uncharacterized protein</fullName>
    </submittedName>
</protein>
<evidence type="ECO:0000313" key="2">
    <source>
        <dbReference type="Proteomes" id="UP000018660"/>
    </source>
</evidence>